<dbReference type="InterPro" id="IPR050360">
    <property type="entry name" value="MFS_Sugar_Transporters"/>
</dbReference>
<evidence type="ECO:0000256" key="1">
    <source>
        <dbReference type="ARBA" id="ARBA00004141"/>
    </source>
</evidence>
<evidence type="ECO:0000256" key="2">
    <source>
        <dbReference type="ARBA" id="ARBA00010992"/>
    </source>
</evidence>
<name>A0A438N6D7_EXOME</name>
<dbReference type="NCBIfam" id="TIGR00879">
    <property type="entry name" value="SP"/>
    <property type="match status" value="1"/>
</dbReference>
<feature type="transmembrane region" description="Helical" evidence="8">
    <location>
        <begin position="274"/>
        <end position="297"/>
    </location>
</feature>
<dbReference type="EMBL" id="NAJM01000019">
    <property type="protein sequence ID" value="RVX71111.1"/>
    <property type="molecule type" value="Genomic_DNA"/>
</dbReference>
<dbReference type="PROSITE" id="PS50850">
    <property type="entry name" value="MFS"/>
    <property type="match status" value="1"/>
</dbReference>
<evidence type="ECO:0000256" key="3">
    <source>
        <dbReference type="ARBA" id="ARBA00022448"/>
    </source>
</evidence>
<dbReference type="InterPro" id="IPR005828">
    <property type="entry name" value="MFS_sugar_transport-like"/>
</dbReference>
<keyword evidence="5 8" id="KW-1133">Transmembrane helix</keyword>
<feature type="transmembrane region" description="Helical" evidence="8">
    <location>
        <begin position="94"/>
        <end position="111"/>
    </location>
</feature>
<reference evidence="10 11" key="1">
    <citation type="submission" date="2017-03" db="EMBL/GenBank/DDBJ databases">
        <title>Genomes of endolithic fungi from Antarctica.</title>
        <authorList>
            <person name="Coleine C."/>
            <person name="Masonjones S."/>
            <person name="Stajich J.E."/>
        </authorList>
    </citation>
    <scope>NUCLEOTIDE SEQUENCE [LARGE SCALE GENOMIC DNA]</scope>
    <source>
        <strain evidence="10 11">CCFEE 6314</strain>
    </source>
</reference>
<evidence type="ECO:0000256" key="8">
    <source>
        <dbReference type="SAM" id="Phobius"/>
    </source>
</evidence>
<feature type="transmembrane region" description="Helical" evidence="8">
    <location>
        <begin position="65"/>
        <end position="82"/>
    </location>
</feature>
<dbReference type="AlphaFoldDB" id="A0A438N6D7"/>
<dbReference type="Pfam" id="PF00083">
    <property type="entry name" value="Sugar_tr"/>
    <property type="match status" value="1"/>
</dbReference>
<feature type="transmembrane region" description="Helical" evidence="8">
    <location>
        <begin position="375"/>
        <end position="397"/>
    </location>
</feature>
<evidence type="ECO:0000256" key="5">
    <source>
        <dbReference type="ARBA" id="ARBA00022989"/>
    </source>
</evidence>
<dbReference type="InterPro" id="IPR036259">
    <property type="entry name" value="MFS_trans_sf"/>
</dbReference>
<dbReference type="PANTHER" id="PTHR48022">
    <property type="entry name" value="PLASTIDIC GLUCOSE TRANSPORTER 4"/>
    <property type="match status" value="1"/>
</dbReference>
<gene>
    <name evidence="10" type="ORF">B0A52_03477</name>
</gene>
<evidence type="ECO:0000259" key="9">
    <source>
        <dbReference type="PROSITE" id="PS50850"/>
    </source>
</evidence>
<dbReference type="SUPFAM" id="SSF103473">
    <property type="entry name" value="MFS general substrate transporter"/>
    <property type="match status" value="1"/>
</dbReference>
<dbReference type="OrthoDB" id="6612291at2759"/>
<proteinExistence type="inferred from homology"/>
<protein>
    <recommendedName>
        <fullName evidence="9">Major facilitator superfamily (MFS) profile domain-containing protein</fullName>
    </recommendedName>
</protein>
<organism evidence="10 11">
    <name type="scientific">Exophiala mesophila</name>
    <name type="common">Black yeast-like fungus</name>
    <dbReference type="NCBI Taxonomy" id="212818"/>
    <lineage>
        <taxon>Eukaryota</taxon>
        <taxon>Fungi</taxon>
        <taxon>Dikarya</taxon>
        <taxon>Ascomycota</taxon>
        <taxon>Pezizomycotina</taxon>
        <taxon>Eurotiomycetes</taxon>
        <taxon>Chaetothyriomycetidae</taxon>
        <taxon>Chaetothyriales</taxon>
        <taxon>Herpotrichiellaceae</taxon>
        <taxon>Exophiala</taxon>
    </lineage>
</organism>
<dbReference type="GO" id="GO:0005351">
    <property type="term" value="F:carbohydrate:proton symporter activity"/>
    <property type="evidence" value="ECO:0007669"/>
    <property type="project" value="TreeGrafter"/>
</dbReference>
<keyword evidence="6 8" id="KW-0472">Membrane</keyword>
<dbReference type="PROSITE" id="PS00217">
    <property type="entry name" value="SUGAR_TRANSPORT_2"/>
    <property type="match status" value="1"/>
</dbReference>
<evidence type="ECO:0000313" key="10">
    <source>
        <dbReference type="EMBL" id="RVX71111.1"/>
    </source>
</evidence>
<comment type="subcellular location">
    <subcellularLocation>
        <location evidence="1">Membrane</location>
        <topology evidence="1">Multi-pass membrane protein</topology>
    </subcellularLocation>
</comment>
<comment type="similarity">
    <text evidence="2 7">Belongs to the major facilitator superfamily. Sugar transporter (TC 2.A.1.1) family.</text>
</comment>
<evidence type="ECO:0000256" key="7">
    <source>
        <dbReference type="RuleBase" id="RU003346"/>
    </source>
</evidence>
<dbReference type="PANTHER" id="PTHR48022:SF30">
    <property type="entry name" value="MAJOR FACILITATOR SUPERFAMILY (MFS) PROFILE DOMAIN-CONTAINING PROTEIN"/>
    <property type="match status" value="1"/>
</dbReference>
<dbReference type="GO" id="GO:0016020">
    <property type="term" value="C:membrane"/>
    <property type="evidence" value="ECO:0007669"/>
    <property type="project" value="UniProtKB-SubCell"/>
</dbReference>
<dbReference type="InterPro" id="IPR005829">
    <property type="entry name" value="Sugar_transporter_CS"/>
</dbReference>
<sequence>MTSNAAPTEIHHPLKGHTSWINIITILAAATASFNFGYSNNAIAGTLAQSSFLEYFLTTDPTSRVGGMLGVFFGGGFLGCVFQSPLSSRFGRRPCNITAAVIVTVAAALQAGSVHIAMFLVARFFNGFGAGMIIANTPVYMSEISPAHTRGLLVSAQGMAITGAYIVSSLVAFGFHFVNADFQWRLQFVVLTAITLLLVVTMYFIPESPRWLMDNGREDEAWAVLHRLHSSKEDPSGSLAKAEYVQIKAQIDAEKDLPSGYWYILSNRSTRKRALCGAMIWIMGQSTGIVVIANFAPQLFGGLGYNTELQLGLSVVWVTTCAIGTWLSNLLIERLGRVKQLTIGGYLCSTCLIIEAVLQRYYIGTTNVAGLNAATAMYFIFVFFFGLLVECPGYTYIVEIWPTHLRSEGATIGLGSFFIMTIVYNSPAASAFATIGWRYYFVMVAVCLVSTTFIAFYCPETAGLTLEEIAAKFGDHVAVNISDIDVDNIELEKGAKTTQVESVGA</sequence>
<accession>A0A438N6D7</accession>
<dbReference type="VEuPathDB" id="FungiDB:PV10_09182"/>
<keyword evidence="4 8" id="KW-0812">Transmembrane</keyword>
<feature type="domain" description="Major facilitator superfamily (MFS) profile" evidence="9">
    <location>
        <begin position="25"/>
        <end position="462"/>
    </location>
</feature>
<feature type="transmembrane region" description="Helical" evidence="8">
    <location>
        <begin position="20"/>
        <end position="38"/>
    </location>
</feature>
<evidence type="ECO:0000313" key="11">
    <source>
        <dbReference type="Proteomes" id="UP000288859"/>
    </source>
</evidence>
<dbReference type="InterPro" id="IPR020846">
    <property type="entry name" value="MFS_dom"/>
</dbReference>
<feature type="transmembrane region" description="Helical" evidence="8">
    <location>
        <begin position="184"/>
        <end position="205"/>
    </location>
</feature>
<dbReference type="Proteomes" id="UP000288859">
    <property type="component" value="Unassembled WGS sequence"/>
</dbReference>
<keyword evidence="3 7" id="KW-0813">Transport</keyword>
<evidence type="ECO:0000256" key="6">
    <source>
        <dbReference type="ARBA" id="ARBA00023136"/>
    </source>
</evidence>
<dbReference type="Gene3D" id="1.20.1250.20">
    <property type="entry name" value="MFS general substrate transporter like domains"/>
    <property type="match status" value="1"/>
</dbReference>
<comment type="caution">
    <text evidence="10">The sequence shown here is derived from an EMBL/GenBank/DDBJ whole genome shotgun (WGS) entry which is preliminary data.</text>
</comment>
<feature type="transmembrane region" description="Helical" evidence="8">
    <location>
        <begin position="409"/>
        <end position="427"/>
    </location>
</feature>
<feature type="transmembrane region" description="Helical" evidence="8">
    <location>
        <begin position="439"/>
        <end position="458"/>
    </location>
</feature>
<feature type="transmembrane region" description="Helical" evidence="8">
    <location>
        <begin position="309"/>
        <end position="331"/>
    </location>
</feature>
<feature type="transmembrane region" description="Helical" evidence="8">
    <location>
        <begin position="152"/>
        <end position="178"/>
    </location>
</feature>
<evidence type="ECO:0000256" key="4">
    <source>
        <dbReference type="ARBA" id="ARBA00022692"/>
    </source>
</evidence>
<dbReference type="InterPro" id="IPR003663">
    <property type="entry name" value="Sugar/inositol_transpt"/>
</dbReference>